<proteinExistence type="predicted"/>
<gene>
    <name evidence="1" type="ORF">GCM10008013_28780</name>
</gene>
<evidence type="ECO:0000313" key="2">
    <source>
        <dbReference type="Proteomes" id="UP000659344"/>
    </source>
</evidence>
<dbReference type="InterPro" id="IPR036412">
    <property type="entry name" value="HAD-like_sf"/>
</dbReference>
<dbReference type="Proteomes" id="UP000659344">
    <property type="component" value="Unassembled WGS sequence"/>
</dbReference>
<dbReference type="Pfam" id="PF08282">
    <property type="entry name" value="Hydrolase_3"/>
    <property type="match status" value="1"/>
</dbReference>
<name>A0ABQ1YKD5_9BACL</name>
<protein>
    <submittedName>
        <fullName evidence="1">Uncharacterized protein</fullName>
    </submittedName>
</protein>
<dbReference type="InterPro" id="IPR023214">
    <property type="entry name" value="HAD_sf"/>
</dbReference>
<dbReference type="EMBL" id="BMFT01000001">
    <property type="protein sequence ID" value="GGH27373.1"/>
    <property type="molecule type" value="Genomic_DNA"/>
</dbReference>
<sequence length="202" mass="22738">MDIGSFVYYNGAQVICQKSNTDFYDSIPVSITSEIIDYCLHGDPQTELTMEVKDEWFSLRELDYSSTMNARANPIVKSLEELKRHEATKILLSGFNQIQALISKFDQQVNILATDNNQLIQIMPLGVSKERAITRLCNIYGVGLDSVIIFGDDHNDLGLFQTIGYSVAMGNAIQELKEIADEITEDNDQDGVAIILERLCRY</sequence>
<comment type="caution">
    <text evidence="1">The sequence shown here is derived from an EMBL/GenBank/DDBJ whole genome shotgun (WGS) entry which is preliminary data.</text>
</comment>
<dbReference type="PANTHER" id="PTHR10000">
    <property type="entry name" value="PHOSPHOSERINE PHOSPHATASE"/>
    <property type="match status" value="1"/>
</dbReference>
<evidence type="ECO:0000313" key="1">
    <source>
        <dbReference type="EMBL" id="GGH27373.1"/>
    </source>
</evidence>
<accession>A0ABQ1YKD5</accession>
<dbReference type="SUPFAM" id="SSF56784">
    <property type="entry name" value="HAD-like"/>
    <property type="match status" value="1"/>
</dbReference>
<dbReference type="PANTHER" id="PTHR10000:SF8">
    <property type="entry name" value="HAD SUPERFAMILY HYDROLASE-LIKE, TYPE 3"/>
    <property type="match status" value="1"/>
</dbReference>
<keyword evidence="2" id="KW-1185">Reference proteome</keyword>
<reference evidence="2" key="1">
    <citation type="journal article" date="2019" name="Int. J. Syst. Evol. Microbiol.">
        <title>The Global Catalogue of Microorganisms (GCM) 10K type strain sequencing project: providing services to taxonomists for standard genome sequencing and annotation.</title>
        <authorList>
            <consortium name="The Broad Institute Genomics Platform"/>
            <consortium name="The Broad Institute Genome Sequencing Center for Infectious Disease"/>
            <person name="Wu L."/>
            <person name="Ma J."/>
        </authorList>
    </citation>
    <scope>NUCLEOTIDE SEQUENCE [LARGE SCALE GENOMIC DNA]</scope>
    <source>
        <strain evidence="2">CGMCC 1.12769</strain>
    </source>
</reference>
<dbReference type="Gene3D" id="3.40.50.1000">
    <property type="entry name" value="HAD superfamily/HAD-like"/>
    <property type="match status" value="1"/>
</dbReference>
<organism evidence="1 2">
    <name type="scientific">Paenibacillus segetis</name>
    <dbReference type="NCBI Taxonomy" id="1325360"/>
    <lineage>
        <taxon>Bacteria</taxon>
        <taxon>Bacillati</taxon>
        <taxon>Bacillota</taxon>
        <taxon>Bacilli</taxon>
        <taxon>Bacillales</taxon>
        <taxon>Paenibacillaceae</taxon>
        <taxon>Paenibacillus</taxon>
    </lineage>
</organism>